<reference evidence="3" key="1">
    <citation type="submission" date="2020-01" db="EMBL/GenBank/DDBJ databases">
        <title>Identification and distribution of gene clusters putatively required for synthesis of sphingolipid metabolism inhibitors in phylogenetically diverse species of the filamentous fungus Fusarium.</title>
        <authorList>
            <person name="Kim H.-S."/>
            <person name="Busman M."/>
            <person name="Brown D.W."/>
            <person name="Divon H."/>
            <person name="Uhlig S."/>
            <person name="Proctor R.H."/>
        </authorList>
    </citation>
    <scope>NUCLEOTIDE SEQUENCE</scope>
    <source>
        <strain evidence="3">NRRL 53441</strain>
    </source>
</reference>
<dbReference type="OrthoDB" id="2418081at2759"/>
<evidence type="ECO:0000313" key="4">
    <source>
        <dbReference type="Proteomes" id="UP000605986"/>
    </source>
</evidence>
<gene>
    <name evidence="3" type="ORF">F53441_833</name>
</gene>
<dbReference type="InterPro" id="IPR003140">
    <property type="entry name" value="PLipase/COase/thioEstase"/>
</dbReference>
<evidence type="ECO:0000259" key="2">
    <source>
        <dbReference type="Pfam" id="PF02230"/>
    </source>
</evidence>
<dbReference type="SUPFAM" id="SSF53474">
    <property type="entry name" value="alpha/beta-Hydrolases"/>
    <property type="match status" value="1"/>
</dbReference>
<dbReference type="InterPro" id="IPR029058">
    <property type="entry name" value="AB_hydrolase_fold"/>
</dbReference>
<dbReference type="InterPro" id="IPR050565">
    <property type="entry name" value="LYPA1-2/EST-like"/>
</dbReference>
<dbReference type="Gene3D" id="3.40.50.1820">
    <property type="entry name" value="alpha/beta hydrolase"/>
    <property type="match status" value="1"/>
</dbReference>
<name>A0A8H4KWY1_9HYPO</name>
<feature type="domain" description="Phospholipase/carboxylesterase/thioesterase" evidence="2">
    <location>
        <begin position="15"/>
        <end position="178"/>
    </location>
</feature>
<dbReference type="EMBL" id="JAADJG010000032">
    <property type="protein sequence ID" value="KAF4457189.1"/>
    <property type="molecule type" value="Genomic_DNA"/>
</dbReference>
<comment type="caution">
    <text evidence="3">The sequence shown here is derived from an EMBL/GenBank/DDBJ whole genome shotgun (WGS) entry which is preliminary data.</text>
</comment>
<protein>
    <recommendedName>
        <fullName evidence="2">Phospholipase/carboxylesterase/thioesterase domain-containing protein</fullName>
    </recommendedName>
</protein>
<dbReference type="GO" id="GO:0005737">
    <property type="term" value="C:cytoplasm"/>
    <property type="evidence" value="ECO:0007669"/>
    <property type="project" value="TreeGrafter"/>
</dbReference>
<dbReference type="GO" id="GO:0008474">
    <property type="term" value="F:palmitoyl-(protein) hydrolase activity"/>
    <property type="evidence" value="ECO:0007669"/>
    <property type="project" value="TreeGrafter"/>
</dbReference>
<dbReference type="GO" id="GO:0052689">
    <property type="term" value="F:carboxylic ester hydrolase activity"/>
    <property type="evidence" value="ECO:0007669"/>
    <property type="project" value="TreeGrafter"/>
</dbReference>
<proteinExistence type="inferred from homology"/>
<dbReference type="Proteomes" id="UP000605986">
    <property type="component" value="Unassembled WGS sequence"/>
</dbReference>
<sequence>MSENSSAAATFGPTHIIEPVKAHTHTAILLHGRGSNGQEFAQELFGETKLSDQTSLAEKLPSWRWVFPSSPELWSTAFQEEMPAWFEAHSLTDIAARQDLQIPGIKESIIYIKTIVNKEIENLDGDSTKVVLGGISQGGAVGMWTFLCLNHPDKQLGAFFGTNTWLPFASNIERHFHQGQSLAAPNEGEHDESDVFVADMLKESLAQPREAFLQTPIFLGHGTDDAYVDVQLGRQAQHVLTGIGFAVEWKEYLGAELEGHWIKSPEEVDDLLEFFVKHVEHSCIA</sequence>
<dbReference type="PANTHER" id="PTHR10655:SF63">
    <property type="entry name" value="PHOSPHOLIPASE_CARBOXYLESTERASE_THIOESTERASE DOMAIN-CONTAINING PROTEIN"/>
    <property type="match status" value="1"/>
</dbReference>
<keyword evidence="4" id="KW-1185">Reference proteome</keyword>
<dbReference type="PANTHER" id="PTHR10655">
    <property type="entry name" value="LYSOPHOSPHOLIPASE-RELATED"/>
    <property type="match status" value="1"/>
</dbReference>
<evidence type="ECO:0000256" key="1">
    <source>
        <dbReference type="ARBA" id="ARBA00006499"/>
    </source>
</evidence>
<dbReference type="Pfam" id="PF02230">
    <property type="entry name" value="Abhydrolase_2"/>
    <property type="match status" value="1"/>
</dbReference>
<dbReference type="AlphaFoldDB" id="A0A8H4KWY1"/>
<accession>A0A8H4KWY1</accession>
<comment type="similarity">
    <text evidence="1">Belongs to the AB hydrolase superfamily. AB hydrolase 2 family.</text>
</comment>
<organism evidence="3 4">
    <name type="scientific">Fusarium austroafricanum</name>
    <dbReference type="NCBI Taxonomy" id="2364996"/>
    <lineage>
        <taxon>Eukaryota</taxon>
        <taxon>Fungi</taxon>
        <taxon>Dikarya</taxon>
        <taxon>Ascomycota</taxon>
        <taxon>Pezizomycotina</taxon>
        <taxon>Sordariomycetes</taxon>
        <taxon>Hypocreomycetidae</taxon>
        <taxon>Hypocreales</taxon>
        <taxon>Nectriaceae</taxon>
        <taxon>Fusarium</taxon>
        <taxon>Fusarium concolor species complex</taxon>
    </lineage>
</organism>
<evidence type="ECO:0000313" key="3">
    <source>
        <dbReference type="EMBL" id="KAF4457189.1"/>
    </source>
</evidence>